<keyword evidence="4" id="KW-0804">Transcription</keyword>
<dbReference type="Proteomes" id="UP000019804">
    <property type="component" value="Unassembled WGS sequence"/>
</dbReference>
<feature type="domain" description="Zn(2)-C6 fungal-type" evidence="7">
    <location>
        <begin position="152"/>
        <end position="183"/>
    </location>
</feature>
<dbReference type="GO" id="GO:0000981">
    <property type="term" value="F:DNA-binding transcription factor activity, RNA polymerase II-specific"/>
    <property type="evidence" value="ECO:0007669"/>
    <property type="project" value="InterPro"/>
</dbReference>
<gene>
    <name evidence="8" type="ORF">EURHEDRAFT_205763</name>
</gene>
<dbReference type="EMBL" id="KK088413">
    <property type="protein sequence ID" value="EYE98289.1"/>
    <property type="molecule type" value="Genomic_DNA"/>
</dbReference>
<protein>
    <recommendedName>
        <fullName evidence="7">Zn(2)-C6 fungal-type domain-containing protein</fullName>
    </recommendedName>
</protein>
<keyword evidence="3" id="KW-0238">DNA-binding</keyword>
<evidence type="ECO:0000313" key="8">
    <source>
        <dbReference type="EMBL" id="EYE98289.1"/>
    </source>
</evidence>
<dbReference type="GO" id="GO:0005634">
    <property type="term" value="C:nucleus"/>
    <property type="evidence" value="ECO:0007669"/>
    <property type="project" value="UniProtKB-SubCell"/>
</dbReference>
<dbReference type="RefSeq" id="XP_040641977.1">
    <property type="nucleotide sequence ID" value="XM_040777958.1"/>
</dbReference>
<dbReference type="PROSITE" id="PS00463">
    <property type="entry name" value="ZN2_CY6_FUNGAL_1"/>
    <property type="match status" value="1"/>
</dbReference>
<evidence type="ECO:0000256" key="6">
    <source>
        <dbReference type="SAM" id="MobiDB-lite"/>
    </source>
</evidence>
<dbReference type="CDD" id="cd00067">
    <property type="entry name" value="GAL4"/>
    <property type="match status" value="1"/>
</dbReference>
<dbReference type="InterPro" id="IPR036864">
    <property type="entry name" value="Zn2-C6_fun-type_DNA-bd_sf"/>
</dbReference>
<dbReference type="InterPro" id="IPR001138">
    <property type="entry name" value="Zn2Cys6_DnaBD"/>
</dbReference>
<dbReference type="PROSITE" id="PS50048">
    <property type="entry name" value="ZN2_CY6_FUNGAL_2"/>
    <property type="match status" value="1"/>
</dbReference>
<comment type="subcellular location">
    <subcellularLocation>
        <location evidence="1">Nucleus</location>
    </subcellularLocation>
</comment>
<dbReference type="GO" id="GO:0008270">
    <property type="term" value="F:zinc ion binding"/>
    <property type="evidence" value="ECO:0007669"/>
    <property type="project" value="InterPro"/>
</dbReference>
<proteinExistence type="predicted"/>
<evidence type="ECO:0000256" key="2">
    <source>
        <dbReference type="ARBA" id="ARBA00023015"/>
    </source>
</evidence>
<dbReference type="Pfam" id="PF00172">
    <property type="entry name" value="Zn_clus"/>
    <property type="match status" value="1"/>
</dbReference>
<evidence type="ECO:0000259" key="7">
    <source>
        <dbReference type="PROSITE" id="PS50048"/>
    </source>
</evidence>
<reference evidence="9" key="1">
    <citation type="journal article" date="2014" name="Nat. Commun.">
        <title>Genomic adaptations of the halophilic Dead Sea filamentous fungus Eurotium rubrum.</title>
        <authorList>
            <person name="Kis-Papo T."/>
            <person name="Weig A.R."/>
            <person name="Riley R."/>
            <person name="Persoh D."/>
            <person name="Salamov A."/>
            <person name="Sun H."/>
            <person name="Lipzen A."/>
            <person name="Wasser S.P."/>
            <person name="Rambold G."/>
            <person name="Grigoriev I.V."/>
            <person name="Nevo E."/>
        </authorList>
    </citation>
    <scope>NUCLEOTIDE SEQUENCE [LARGE SCALE GENOMIC DNA]</scope>
    <source>
        <strain evidence="9">CBS 135680</strain>
    </source>
</reference>
<evidence type="ECO:0000256" key="5">
    <source>
        <dbReference type="ARBA" id="ARBA00023242"/>
    </source>
</evidence>
<dbReference type="InterPro" id="IPR050613">
    <property type="entry name" value="Sec_Metabolite_Reg"/>
</dbReference>
<dbReference type="OrthoDB" id="2406834at2759"/>
<evidence type="ECO:0000256" key="1">
    <source>
        <dbReference type="ARBA" id="ARBA00004123"/>
    </source>
</evidence>
<keyword evidence="9" id="KW-1185">Reference proteome</keyword>
<sequence length="321" mass="35447">MKMKSPYGPTTLYMLAKISHYDLADDGVLTRVLSIPYTTVIFPPRVDLLRPVLRLQPIRHRSCGIHTRVACSDISPFPGRATTVDSLFSEASNSPSVFSALRRYGTRYPTSMNQQGECSTPIRSDAHTLHQQSASGKPGPTRRARKPRKCLSCEPCRHSKLRCDRQRPCGACQRRDCVSACSFHRFNGPLTPGVERTSRSPNQLQPTLQPAGGLITPHLVPSVQNINEDPVAPQGSLSGTQDSPSGHARWDAVLRRPTVDRNETSSALESLFVPSSVPPVISKEILLQQLPSDSFCEYLISEYFTHLSPLFHILHGPTTGE</sequence>
<dbReference type="GeneID" id="63693082"/>
<accession>A0A017SNT1</accession>
<feature type="region of interest" description="Disordered" evidence="6">
    <location>
        <begin position="226"/>
        <end position="248"/>
    </location>
</feature>
<evidence type="ECO:0000313" key="9">
    <source>
        <dbReference type="Proteomes" id="UP000019804"/>
    </source>
</evidence>
<feature type="compositionally biased region" description="Polar residues" evidence="6">
    <location>
        <begin position="235"/>
        <end position="244"/>
    </location>
</feature>
<dbReference type="STRING" id="1388766.A0A017SNT1"/>
<evidence type="ECO:0000256" key="3">
    <source>
        <dbReference type="ARBA" id="ARBA00023125"/>
    </source>
</evidence>
<dbReference type="HOGENOM" id="CLU_865938_0_0_1"/>
<dbReference type="AlphaFoldDB" id="A0A017SNT1"/>
<dbReference type="SUPFAM" id="SSF57701">
    <property type="entry name" value="Zn2/Cys6 DNA-binding domain"/>
    <property type="match status" value="1"/>
</dbReference>
<keyword evidence="2" id="KW-0805">Transcription regulation</keyword>
<keyword evidence="5" id="KW-0539">Nucleus</keyword>
<feature type="region of interest" description="Disordered" evidence="6">
    <location>
        <begin position="126"/>
        <end position="146"/>
    </location>
</feature>
<evidence type="ECO:0000256" key="4">
    <source>
        <dbReference type="ARBA" id="ARBA00023163"/>
    </source>
</evidence>
<name>A0A017SNT1_ASPRC</name>
<dbReference type="GO" id="GO:0003677">
    <property type="term" value="F:DNA binding"/>
    <property type="evidence" value="ECO:0007669"/>
    <property type="project" value="UniProtKB-KW"/>
</dbReference>
<organism evidence="8 9">
    <name type="scientific">Aspergillus ruber (strain CBS 135680)</name>
    <dbReference type="NCBI Taxonomy" id="1388766"/>
    <lineage>
        <taxon>Eukaryota</taxon>
        <taxon>Fungi</taxon>
        <taxon>Dikarya</taxon>
        <taxon>Ascomycota</taxon>
        <taxon>Pezizomycotina</taxon>
        <taxon>Eurotiomycetes</taxon>
        <taxon>Eurotiomycetidae</taxon>
        <taxon>Eurotiales</taxon>
        <taxon>Aspergillaceae</taxon>
        <taxon>Aspergillus</taxon>
        <taxon>Aspergillus subgen. Aspergillus</taxon>
    </lineage>
</organism>
<dbReference type="Gene3D" id="4.10.240.10">
    <property type="entry name" value="Zn(2)-C6 fungal-type DNA-binding domain"/>
    <property type="match status" value="1"/>
</dbReference>
<dbReference type="PANTHER" id="PTHR31001">
    <property type="entry name" value="UNCHARACTERIZED TRANSCRIPTIONAL REGULATORY PROTEIN"/>
    <property type="match status" value="1"/>
</dbReference>